<dbReference type="Proteomes" id="UP000236333">
    <property type="component" value="Unassembled WGS sequence"/>
</dbReference>
<dbReference type="GO" id="GO:0008094">
    <property type="term" value="F:ATP-dependent activity, acting on DNA"/>
    <property type="evidence" value="ECO:0007669"/>
    <property type="project" value="TreeGrafter"/>
</dbReference>
<organism evidence="9 10">
    <name type="scientific">Tetrabaena socialis</name>
    <dbReference type="NCBI Taxonomy" id="47790"/>
    <lineage>
        <taxon>Eukaryota</taxon>
        <taxon>Viridiplantae</taxon>
        <taxon>Chlorophyta</taxon>
        <taxon>core chlorophytes</taxon>
        <taxon>Chlorophyceae</taxon>
        <taxon>CS clade</taxon>
        <taxon>Chlamydomonadales</taxon>
        <taxon>Tetrabaenaceae</taxon>
        <taxon>Tetrabaena</taxon>
    </lineage>
</organism>
<keyword evidence="5" id="KW-0067">ATP-binding</keyword>
<reference evidence="9 10" key="1">
    <citation type="journal article" date="2017" name="Mol. Biol. Evol.">
        <title>The 4-celled Tetrabaena socialis nuclear genome reveals the essential components for genetic control of cell number at the origin of multicellularity in the volvocine lineage.</title>
        <authorList>
            <person name="Featherston J."/>
            <person name="Arakaki Y."/>
            <person name="Hanschen E.R."/>
            <person name="Ferris P.J."/>
            <person name="Michod R.E."/>
            <person name="Olson B.J.S.C."/>
            <person name="Nozaki H."/>
            <person name="Durand P.M."/>
        </authorList>
    </citation>
    <scope>NUCLEOTIDE SEQUENCE [LARGE SCALE GENOMIC DNA]</scope>
    <source>
        <strain evidence="9 10">NIES-571</strain>
    </source>
</reference>
<evidence type="ECO:0000313" key="9">
    <source>
        <dbReference type="EMBL" id="PNH00637.1"/>
    </source>
</evidence>
<dbReference type="AlphaFoldDB" id="A0A2J7ZK44"/>
<sequence length="603" mass="67980">MADAVFDELTETHPVAAQPADVNIQLKHHQLTMLHRCMMYERDMLDIHEMFPSLRRHTSPGDTCRTRIGIIGDRAGAGKSYVILSLIRSGKVPDTMPVVRTFGMNSVHISLNDQNTHVSASLLIVPHNLVSQWQGYILAFCPTMRVLTVKATRALQLLGDADLDAYDVVMCTSTYYNRVVQACNLKRVKFTRAIFDEVDNMNIPGCHKPEAVFTWFVTASYNNLINPRGCGAWNNRLHRQIQSATGIRSMGFVKTLFMDLSYSKNLAKGVRMLVIKNTDAFVIKSMSLAPISHTIVRCRTPTTINLLNGIVDRMLIEYLNAGDIVSALQYINPANKDTEENIVIALIDKYDRTLRALDAKHAYMLSASGDGTEAEEFARVTRKQHETRQKIECLRERITSTNTCCICYENISNKSVAPCCSNSYCLRCISTWLSQKTQCPMCKASLRVPDLMVVSTGVSKEPQPERENGQTSDSNSKAKNLEIILQRRAPDDKILIFSSNDKGLADASYVLAKNNIRYSYLKGNQHQINAVLKDHNHGDLDVLLVNPTNYGCGINMEKTTDIIMLHKFDTEIERQVIGRAHRYGRVSSLRVWYLIYDNEFPVV</sequence>
<dbReference type="InterPro" id="IPR013083">
    <property type="entry name" value="Znf_RING/FYVE/PHD"/>
</dbReference>
<dbReference type="InterPro" id="IPR001650">
    <property type="entry name" value="Helicase_C-like"/>
</dbReference>
<dbReference type="Pfam" id="PF00176">
    <property type="entry name" value="SNF2-rel_dom"/>
    <property type="match status" value="1"/>
</dbReference>
<accession>A0A2J7ZK44</accession>
<evidence type="ECO:0000256" key="4">
    <source>
        <dbReference type="ARBA" id="ARBA00022806"/>
    </source>
</evidence>
<dbReference type="PANTHER" id="PTHR45626">
    <property type="entry name" value="TRANSCRIPTION TERMINATION FACTOR 2-RELATED"/>
    <property type="match status" value="1"/>
</dbReference>
<evidence type="ECO:0000259" key="8">
    <source>
        <dbReference type="PROSITE" id="PS50089"/>
    </source>
</evidence>
<gene>
    <name evidence="9" type="ORF">TSOC_013526</name>
</gene>
<dbReference type="InterPro" id="IPR001841">
    <property type="entry name" value="Znf_RING"/>
</dbReference>
<feature type="region of interest" description="Disordered" evidence="7">
    <location>
        <begin position="457"/>
        <end position="477"/>
    </location>
</feature>
<evidence type="ECO:0000313" key="10">
    <source>
        <dbReference type="Proteomes" id="UP000236333"/>
    </source>
</evidence>
<keyword evidence="2" id="KW-0547">Nucleotide-binding</keyword>
<dbReference type="GO" id="GO:0008270">
    <property type="term" value="F:zinc ion binding"/>
    <property type="evidence" value="ECO:0007669"/>
    <property type="project" value="UniProtKB-KW"/>
</dbReference>
<comment type="similarity">
    <text evidence="1">Belongs to the SNF2/RAD54 helicase family. RAD16 subfamily.</text>
</comment>
<protein>
    <submittedName>
        <fullName evidence="9">Putative helicase</fullName>
    </submittedName>
</protein>
<dbReference type="InterPro" id="IPR000330">
    <property type="entry name" value="SNF2_N"/>
</dbReference>
<feature type="domain" description="RING-type" evidence="8">
    <location>
        <begin position="404"/>
        <end position="443"/>
    </location>
</feature>
<evidence type="ECO:0000256" key="7">
    <source>
        <dbReference type="SAM" id="MobiDB-lite"/>
    </source>
</evidence>
<dbReference type="OrthoDB" id="423559at2759"/>
<dbReference type="SUPFAM" id="SSF52540">
    <property type="entry name" value="P-loop containing nucleoside triphosphate hydrolases"/>
    <property type="match status" value="1"/>
</dbReference>
<dbReference type="GO" id="GO:0005634">
    <property type="term" value="C:nucleus"/>
    <property type="evidence" value="ECO:0007669"/>
    <property type="project" value="TreeGrafter"/>
</dbReference>
<dbReference type="GO" id="GO:0016787">
    <property type="term" value="F:hydrolase activity"/>
    <property type="evidence" value="ECO:0007669"/>
    <property type="project" value="UniProtKB-KW"/>
</dbReference>
<dbReference type="PROSITE" id="PS50089">
    <property type="entry name" value="ZF_RING_2"/>
    <property type="match status" value="1"/>
</dbReference>
<dbReference type="Gene3D" id="3.30.40.10">
    <property type="entry name" value="Zinc/RING finger domain, C3HC4 (zinc finger)"/>
    <property type="match status" value="1"/>
</dbReference>
<keyword evidence="10" id="KW-1185">Reference proteome</keyword>
<dbReference type="GO" id="GO:0006281">
    <property type="term" value="P:DNA repair"/>
    <property type="evidence" value="ECO:0007669"/>
    <property type="project" value="TreeGrafter"/>
</dbReference>
<dbReference type="InterPro" id="IPR027417">
    <property type="entry name" value="P-loop_NTPase"/>
</dbReference>
<keyword evidence="4 9" id="KW-0347">Helicase</keyword>
<dbReference type="InterPro" id="IPR038718">
    <property type="entry name" value="SNF2-like_sf"/>
</dbReference>
<evidence type="ECO:0000256" key="1">
    <source>
        <dbReference type="ARBA" id="ARBA00008438"/>
    </source>
</evidence>
<keyword evidence="6" id="KW-0862">Zinc</keyword>
<dbReference type="SUPFAM" id="SSF57850">
    <property type="entry name" value="RING/U-box"/>
    <property type="match status" value="1"/>
</dbReference>
<dbReference type="GO" id="GO:0005524">
    <property type="term" value="F:ATP binding"/>
    <property type="evidence" value="ECO:0007669"/>
    <property type="project" value="UniProtKB-KW"/>
</dbReference>
<keyword evidence="3" id="KW-0378">Hydrolase</keyword>
<proteinExistence type="inferred from homology"/>
<dbReference type="InterPro" id="IPR050628">
    <property type="entry name" value="SNF2_RAD54_helicase_TF"/>
</dbReference>
<dbReference type="Gene3D" id="3.40.50.300">
    <property type="entry name" value="P-loop containing nucleotide triphosphate hydrolases"/>
    <property type="match status" value="1"/>
</dbReference>
<dbReference type="Gene3D" id="3.40.50.10810">
    <property type="entry name" value="Tandem AAA-ATPase domain"/>
    <property type="match status" value="1"/>
</dbReference>
<dbReference type="Pfam" id="PF00271">
    <property type="entry name" value="Helicase_C"/>
    <property type="match status" value="1"/>
</dbReference>
<keyword evidence="6" id="KW-0479">Metal-binding</keyword>
<evidence type="ECO:0000256" key="6">
    <source>
        <dbReference type="PROSITE-ProRule" id="PRU00175"/>
    </source>
</evidence>
<evidence type="ECO:0000256" key="5">
    <source>
        <dbReference type="ARBA" id="ARBA00022840"/>
    </source>
</evidence>
<comment type="caution">
    <text evidence="9">The sequence shown here is derived from an EMBL/GenBank/DDBJ whole genome shotgun (WGS) entry which is preliminary data.</text>
</comment>
<evidence type="ECO:0000256" key="2">
    <source>
        <dbReference type="ARBA" id="ARBA00022741"/>
    </source>
</evidence>
<dbReference type="GO" id="GO:0004386">
    <property type="term" value="F:helicase activity"/>
    <property type="evidence" value="ECO:0007669"/>
    <property type="project" value="UniProtKB-KW"/>
</dbReference>
<dbReference type="EMBL" id="PGGS01001257">
    <property type="protein sequence ID" value="PNH00637.1"/>
    <property type="molecule type" value="Genomic_DNA"/>
</dbReference>
<name>A0A2J7ZK44_9CHLO</name>
<evidence type="ECO:0000256" key="3">
    <source>
        <dbReference type="ARBA" id="ARBA00022801"/>
    </source>
</evidence>
<keyword evidence="6" id="KW-0863">Zinc-finger</keyword>